<dbReference type="InterPro" id="IPR019004">
    <property type="entry name" value="YqeY/Aim41"/>
</dbReference>
<evidence type="ECO:0000313" key="6">
    <source>
        <dbReference type="Proteomes" id="UP000095085"/>
    </source>
</evidence>
<feature type="compositionally biased region" description="Polar residues" evidence="4">
    <location>
        <begin position="9"/>
        <end position="18"/>
    </location>
</feature>
<evidence type="ECO:0000256" key="2">
    <source>
        <dbReference type="ARBA" id="ARBA00023128"/>
    </source>
</evidence>
<protein>
    <recommendedName>
        <fullName evidence="3">Altered inheritance of mitochondria protein 41</fullName>
    </recommendedName>
</protein>
<dbReference type="AlphaFoldDB" id="A0A1E4RSH7"/>
<feature type="compositionally biased region" description="Basic and acidic residues" evidence="4">
    <location>
        <begin position="19"/>
        <end position="38"/>
    </location>
</feature>
<dbReference type="OrthoDB" id="538640at2759"/>
<name>A0A1E4RSH7_9ASCO</name>
<gene>
    <name evidence="3" type="primary">AIM41</name>
    <name evidence="5" type="ORF">HYPBUDRAFT_146549</name>
</gene>
<dbReference type="InterPro" id="IPR042184">
    <property type="entry name" value="YqeY/Aim41_N"/>
</dbReference>
<evidence type="ECO:0000313" key="5">
    <source>
        <dbReference type="EMBL" id="ODV70186.1"/>
    </source>
</evidence>
<dbReference type="STRING" id="984485.A0A1E4RSH7"/>
<dbReference type="RefSeq" id="XP_020079253.1">
    <property type="nucleotide sequence ID" value="XM_020219971.1"/>
</dbReference>
<sequence length="224" mass="26442">MYGKVKNFGEQTPFIQQEQDNKNKTTRTTRQEQQDNKKMLRHARLLRPSLKSSSWSYVARRFQSTNVYNDTMSLLKQDLKQAMIKKENLTKNTIRCIMSDIKNSEIDGAQQNEFNLYKVLNKMIKQRHQSSIDYQNQNRQDLADNEIKEIEVIEKFVKSLKIASNDEIIEKLTLFLSDLKAKDHNLHMSKIFPLILDDLAKLWNSSVDLVKPFVPRVYKQVFQK</sequence>
<evidence type="ECO:0000256" key="3">
    <source>
        <dbReference type="RuleBase" id="RU365099"/>
    </source>
</evidence>
<evidence type="ECO:0000256" key="4">
    <source>
        <dbReference type="SAM" id="MobiDB-lite"/>
    </source>
</evidence>
<dbReference type="GeneID" id="30994521"/>
<evidence type="ECO:0000256" key="1">
    <source>
        <dbReference type="ARBA" id="ARBA00007538"/>
    </source>
</evidence>
<proteinExistence type="inferred from homology"/>
<comment type="similarity">
    <text evidence="1 3">Belongs to the AIM41 family.</text>
</comment>
<dbReference type="InterPro" id="IPR003789">
    <property type="entry name" value="Asn/Gln_tRNA_amidoTrase-B-like"/>
</dbReference>
<keyword evidence="6" id="KW-1185">Reference proteome</keyword>
<dbReference type="EMBL" id="KV454538">
    <property type="protein sequence ID" value="ODV70186.1"/>
    <property type="molecule type" value="Genomic_DNA"/>
</dbReference>
<comment type="subcellular location">
    <subcellularLocation>
        <location evidence="3">Mitochondrion</location>
    </subcellularLocation>
</comment>
<dbReference type="GO" id="GO:0016884">
    <property type="term" value="F:carbon-nitrogen ligase activity, with glutamine as amido-N-donor"/>
    <property type="evidence" value="ECO:0007669"/>
    <property type="project" value="UniProtKB-UniRule"/>
</dbReference>
<dbReference type="SUPFAM" id="SSF89095">
    <property type="entry name" value="GatB/YqeY motif"/>
    <property type="match status" value="1"/>
</dbReference>
<accession>A0A1E4RSH7</accession>
<keyword evidence="2 3" id="KW-0496">Mitochondrion</keyword>
<dbReference type="PANTHER" id="PTHR28055">
    <property type="entry name" value="ALTERED INHERITANCE OF MITOCHONDRIA PROTEIN 41, MITOCHONDRIAL"/>
    <property type="match status" value="1"/>
</dbReference>
<dbReference type="GO" id="GO:0005739">
    <property type="term" value="C:mitochondrion"/>
    <property type="evidence" value="ECO:0007669"/>
    <property type="project" value="UniProtKB-SubCell"/>
</dbReference>
<feature type="region of interest" description="Disordered" evidence="4">
    <location>
        <begin position="1"/>
        <end position="38"/>
    </location>
</feature>
<dbReference type="PANTHER" id="PTHR28055:SF1">
    <property type="entry name" value="ALTERED INHERITANCE OF MITOCHONDRIA PROTEIN 41, MITOCHONDRIAL"/>
    <property type="match status" value="1"/>
</dbReference>
<reference evidence="6" key="1">
    <citation type="submission" date="2016-05" db="EMBL/GenBank/DDBJ databases">
        <title>Comparative genomics of biotechnologically important yeasts.</title>
        <authorList>
            <consortium name="DOE Joint Genome Institute"/>
            <person name="Riley R."/>
            <person name="Haridas S."/>
            <person name="Wolfe K.H."/>
            <person name="Lopes M.R."/>
            <person name="Hittinger C.T."/>
            <person name="Goker M."/>
            <person name="Salamov A."/>
            <person name="Wisecaver J."/>
            <person name="Long T.M."/>
            <person name="Aerts A.L."/>
            <person name="Barry K."/>
            <person name="Choi C."/>
            <person name="Clum A."/>
            <person name="Coughlan A.Y."/>
            <person name="Deshpande S."/>
            <person name="Douglass A.P."/>
            <person name="Hanson S.J."/>
            <person name="Klenk H.-P."/>
            <person name="Labutti K."/>
            <person name="Lapidus A."/>
            <person name="Lindquist E."/>
            <person name="Lipzen A."/>
            <person name="Meier-Kolthoff J.P."/>
            <person name="Ohm R.A."/>
            <person name="Otillar R.P."/>
            <person name="Pangilinan J."/>
            <person name="Peng Y."/>
            <person name="Rokas A."/>
            <person name="Rosa C.A."/>
            <person name="Scheuner C."/>
            <person name="Sibirny A.A."/>
            <person name="Slot J.C."/>
            <person name="Stielow J.B."/>
            <person name="Sun H."/>
            <person name="Kurtzman C.P."/>
            <person name="Blackwell M."/>
            <person name="Grigoriev I.V."/>
            <person name="Jeffries T.W."/>
        </authorList>
    </citation>
    <scope>NUCLEOTIDE SEQUENCE [LARGE SCALE GENOMIC DNA]</scope>
    <source>
        <strain evidence="6">NRRL Y-1933</strain>
    </source>
</reference>
<dbReference type="Pfam" id="PF09424">
    <property type="entry name" value="YqeY"/>
    <property type="match status" value="1"/>
</dbReference>
<dbReference type="Gene3D" id="1.10.1510.10">
    <property type="entry name" value="Uncharacterised protein YqeY/AIM41 PF09424, N-terminal domain"/>
    <property type="match status" value="1"/>
</dbReference>
<dbReference type="Proteomes" id="UP000095085">
    <property type="component" value="Unassembled WGS sequence"/>
</dbReference>
<organism evidence="5 6">
    <name type="scientific">Hyphopichia burtonii NRRL Y-1933</name>
    <dbReference type="NCBI Taxonomy" id="984485"/>
    <lineage>
        <taxon>Eukaryota</taxon>
        <taxon>Fungi</taxon>
        <taxon>Dikarya</taxon>
        <taxon>Ascomycota</taxon>
        <taxon>Saccharomycotina</taxon>
        <taxon>Pichiomycetes</taxon>
        <taxon>Debaryomycetaceae</taxon>
        <taxon>Hyphopichia</taxon>
    </lineage>
</organism>